<accession>A0A9Q0NUK6</accession>
<feature type="chain" id="PRO_5040167217" evidence="10">
    <location>
        <begin position="23"/>
        <end position="763"/>
    </location>
</feature>
<dbReference type="GO" id="GO:0033612">
    <property type="term" value="F:receptor serine/threonine kinase binding"/>
    <property type="evidence" value="ECO:0007669"/>
    <property type="project" value="TreeGrafter"/>
</dbReference>
<dbReference type="InterPro" id="IPR001245">
    <property type="entry name" value="Ser-Thr/Tyr_kinase_cat_dom"/>
</dbReference>
<keyword evidence="12" id="KW-0808">Transferase</keyword>
<evidence type="ECO:0000256" key="1">
    <source>
        <dbReference type="ARBA" id="ARBA00004167"/>
    </source>
</evidence>
<dbReference type="Gene3D" id="3.80.10.10">
    <property type="entry name" value="Ribonuclease Inhibitor"/>
    <property type="match status" value="2"/>
</dbReference>
<feature type="signal peptide" evidence="10">
    <location>
        <begin position="1"/>
        <end position="22"/>
    </location>
</feature>
<dbReference type="FunFam" id="3.80.10.10:FF:000562">
    <property type="entry name" value="Protein NSP-INTERACTING KINASE 2"/>
    <property type="match status" value="1"/>
</dbReference>
<evidence type="ECO:0000256" key="10">
    <source>
        <dbReference type="SAM" id="SignalP"/>
    </source>
</evidence>
<dbReference type="InterPro" id="IPR000719">
    <property type="entry name" value="Prot_kinase_dom"/>
</dbReference>
<protein>
    <submittedName>
        <fullName evidence="12">LRR RECEPTOR-LIKE SERINE/THREONINE-PROTEIN KINASE-RELATED</fullName>
    </submittedName>
</protein>
<dbReference type="SUPFAM" id="SSF56112">
    <property type="entry name" value="Protein kinase-like (PK-like)"/>
    <property type="match status" value="1"/>
</dbReference>
<name>A0A9Q0NUK6_SALVM</name>
<dbReference type="InterPro" id="IPR032675">
    <property type="entry name" value="LRR_dom_sf"/>
</dbReference>
<dbReference type="FunFam" id="3.80.10.10:FF:000129">
    <property type="entry name" value="Leucine-rich repeat receptor-like kinase"/>
    <property type="match status" value="1"/>
</dbReference>
<dbReference type="Gene3D" id="3.30.200.20">
    <property type="entry name" value="Phosphorylase Kinase, domain 1"/>
    <property type="match status" value="1"/>
</dbReference>
<dbReference type="EMBL" id="JAPFFL010000015">
    <property type="protein sequence ID" value="KAJ6676228.1"/>
    <property type="molecule type" value="Genomic_DNA"/>
</dbReference>
<keyword evidence="5" id="KW-0677">Repeat</keyword>
<dbReference type="CDD" id="cd14066">
    <property type="entry name" value="STKc_IRAK"/>
    <property type="match status" value="1"/>
</dbReference>
<dbReference type="Gene3D" id="1.10.510.10">
    <property type="entry name" value="Transferase(Phosphotransferase) domain 1"/>
    <property type="match status" value="1"/>
</dbReference>
<reference evidence="12" key="1">
    <citation type="submission" date="2022-11" db="EMBL/GenBank/DDBJ databases">
        <authorList>
            <person name="Hyden B.L."/>
            <person name="Feng K."/>
            <person name="Yates T."/>
            <person name="Jawdy S."/>
            <person name="Smart L.B."/>
            <person name="Muchero W."/>
        </authorList>
    </citation>
    <scope>NUCLEOTIDE SEQUENCE</scope>
    <source>
        <tissue evidence="12">Shoot tip</tissue>
    </source>
</reference>
<organism evidence="12 13">
    <name type="scientific">Salix viminalis</name>
    <name type="common">Common osier</name>
    <name type="synonym">Basket willow</name>
    <dbReference type="NCBI Taxonomy" id="40686"/>
    <lineage>
        <taxon>Eukaryota</taxon>
        <taxon>Viridiplantae</taxon>
        <taxon>Streptophyta</taxon>
        <taxon>Embryophyta</taxon>
        <taxon>Tracheophyta</taxon>
        <taxon>Spermatophyta</taxon>
        <taxon>Magnoliopsida</taxon>
        <taxon>eudicotyledons</taxon>
        <taxon>Gunneridae</taxon>
        <taxon>Pentapetalae</taxon>
        <taxon>rosids</taxon>
        <taxon>fabids</taxon>
        <taxon>Malpighiales</taxon>
        <taxon>Salicaceae</taxon>
        <taxon>Saliceae</taxon>
        <taxon>Salix</taxon>
    </lineage>
</organism>
<proteinExistence type="predicted"/>
<dbReference type="Pfam" id="PF07714">
    <property type="entry name" value="PK_Tyr_Ser-Thr"/>
    <property type="match status" value="1"/>
</dbReference>
<evidence type="ECO:0000256" key="9">
    <source>
        <dbReference type="SAM" id="MobiDB-lite"/>
    </source>
</evidence>
<evidence type="ECO:0000256" key="7">
    <source>
        <dbReference type="ARBA" id="ARBA00023136"/>
    </source>
</evidence>
<keyword evidence="7" id="KW-0472">Membrane</keyword>
<dbReference type="InterPro" id="IPR013210">
    <property type="entry name" value="LRR_N_plant-typ"/>
</dbReference>
<dbReference type="AlphaFoldDB" id="A0A9Q0NUK6"/>
<evidence type="ECO:0000256" key="5">
    <source>
        <dbReference type="ARBA" id="ARBA00022737"/>
    </source>
</evidence>
<evidence type="ECO:0000313" key="12">
    <source>
        <dbReference type="EMBL" id="KAJ6676228.1"/>
    </source>
</evidence>
<evidence type="ECO:0000256" key="6">
    <source>
        <dbReference type="ARBA" id="ARBA00022989"/>
    </source>
</evidence>
<dbReference type="Proteomes" id="UP001151529">
    <property type="component" value="Chromosome 15Z"/>
</dbReference>
<comment type="caution">
    <text evidence="12">The sequence shown here is derived from an EMBL/GenBank/DDBJ whole genome shotgun (WGS) entry which is preliminary data.</text>
</comment>
<dbReference type="Pfam" id="PF08263">
    <property type="entry name" value="LRRNT_2"/>
    <property type="match status" value="1"/>
</dbReference>
<evidence type="ECO:0000259" key="11">
    <source>
        <dbReference type="PROSITE" id="PS50011"/>
    </source>
</evidence>
<dbReference type="FunFam" id="1.10.510.10:FF:000513">
    <property type="entry name" value="Protein NSP-INTERACTING KINASE 2"/>
    <property type="match status" value="1"/>
</dbReference>
<keyword evidence="8" id="KW-0325">Glycoprotein</keyword>
<dbReference type="SUPFAM" id="SSF52058">
    <property type="entry name" value="L domain-like"/>
    <property type="match status" value="1"/>
</dbReference>
<keyword evidence="13" id="KW-1185">Reference proteome</keyword>
<evidence type="ECO:0000256" key="4">
    <source>
        <dbReference type="ARBA" id="ARBA00022729"/>
    </source>
</evidence>
<dbReference type="FunFam" id="3.30.200.20:FF:000371">
    <property type="entry name" value="Protein NSP-INTERACTING KINASE 2"/>
    <property type="match status" value="1"/>
</dbReference>
<gene>
    <name evidence="12" type="ORF">OIU85_009504</name>
</gene>
<dbReference type="OrthoDB" id="676979at2759"/>
<dbReference type="PROSITE" id="PS50011">
    <property type="entry name" value="PROTEIN_KINASE_DOM"/>
    <property type="match status" value="1"/>
</dbReference>
<evidence type="ECO:0000313" key="13">
    <source>
        <dbReference type="Proteomes" id="UP001151529"/>
    </source>
</evidence>
<comment type="subcellular location">
    <subcellularLocation>
        <location evidence="1">Membrane</location>
        <topology evidence="1">Single-pass membrane protein</topology>
    </subcellularLocation>
</comment>
<feature type="compositionally biased region" description="Polar residues" evidence="9">
    <location>
        <begin position="713"/>
        <end position="722"/>
    </location>
</feature>
<keyword evidence="2" id="KW-0433">Leucine-rich repeat</keyword>
<dbReference type="PANTHER" id="PTHR48056:SF37">
    <property type="entry name" value="PROTEIN KINASE DOMAIN-CONTAINING PROTEIN"/>
    <property type="match status" value="1"/>
</dbReference>
<evidence type="ECO:0000256" key="2">
    <source>
        <dbReference type="ARBA" id="ARBA00022614"/>
    </source>
</evidence>
<dbReference type="GO" id="GO:0004672">
    <property type="term" value="F:protein kinase activity"/>
    <property type="evidence" value="ECO:0007669"/>
    <property type="project" value="InterPro"/>
</dbReference>
<dbReference type="InterPro" id="IPR011009">
    <property type="entry name" value="Kinase-like_dom_sf"/>
</dbReference>
<dbReference type="Pfam" id="PF00560">
    <property type="entry name" value="LRR_1"/>
    <property type="match status" value="2"/>
</dbReference>
<dbReference type="Pfam" id="PF13855">
    <property type="entry name" value="LRR_8"/>
    <property type="match status" value="1"/>
</dbReference>
<evidence type="ECO:0000256" key="3">
    <source>
        <dbReference type="ARBA" id="ARBA00022692"/>
    </source>
</evidence>
<sequence length="763" mass="84545">MGFAVFLLAFFLFLSKPKWVLANTEIRALMDTKAALDPENRYLTSWTSNGSPCDGSFEGVACNEKGQVANISLQGKGLYGKVSPAISGLKHLTGLYLHFNSLYGGVPREIANLTELSDLYLNVNNLSGEIPPEIGNMANLQVLQLCYNQFTGSIPTELGSLEKLSVLTLQSNHLTGAIPASLGGLGMLMRLDLSYNHIFGSIPTKVADAPLLEFLDIRNNTLSGNVPLALKRLNDGFLYENNLGLCGAGFMSLKACNASELNPSRPEPFGTGVNGLPREIPETANLRLPCNQTQCSNPSKSHHASAAVVTVVKLASSYEISDSRLSTDQAKGVYRKNGSPLISLEYPNGWDPLADCRNLSGNAQDVFQSFRFNLEEVETATQYFSEVNLLGKSNFYRGILRDGSVVAIKSISKNSCKSEETEFLKGLNTLTSLRHENLVRLRGFCCSRGRGECFLIYDFVPNGNLLRYLDVKDGDGHVLEWSTRVSIVRGIAKGIAYLHGYKATKPSLIHQNITAKKVLIDQRCNPLLADSGLQNLLTDDIVFSALKTSAAMGYLAPEYTTTGRFTDKSDVYAFGVIVFQVLSGKRKVTNLVRLGADACRFQDYIDPNLHDRFFEYEAAKLARIAWLCTHESPIERPSMEAVVHELDEVCILSGIGRKVWKKRRNRGKWLRCIHKDSLATRYLRYGTWSDLEEEEEEKEEQLDGKELEDDVQSVDSLSNTQTGVETPNVIDLYAKLLSQDRGVGMLQNSEKSFVMKLRHTLHQ</sequence>
<evidence type="ECO:0000256" key="8">
    <source>
        <dbReference type="ARBA" id="ARBA00023180"/>
    </source>
</evidence>
<dbReference type="InterPro" id="IPR001611">
    <property type="entry name" value="Leu-rich_rpt"/>
</dbReference>
<dbReference type="GO" id="GO:0005524">
    <property type="term" value="F:ATP binding"/>
    <property type="evidence" value="ECO:0007669"/>
    <property type="project" value="InterPro"/>
</dbReference>
<keyword evidence="12" id="KW-0675">Receptor</keyword>
<feature type="domain" description="Protein kinase" evidence="11">
    <location>
        <begin position="384"/>
        <end position="647"/>
    </location>
</feature>
<keyword evidence="6" id="KW-1133">Transmembrane helix</keyword>
<feature type="compositionally biased region" description="Acidic residues" evidence="9">
    <location>
        <begin position="694"/>
        <end position="712"/>
    </location>
</feature>
<dbReference type="PANTHER" id="PTHR48056">
    <property type="entry name" value="LRR RECEPTOR-LIKE SERINE/THREONINE-PROTEIN KINASE-RELATED"/>
    <property type="match status" value="1"/>
</dbReference>
<dbReference type="GO" id="GO:0016020">
    <property type="term" value="C:membrane"/>
    <property type="evidence" value="ECO:0007669"/>
    <property type="project" value="UniProtKB-SubCell"/>
</dbReference>
<dbReference type="InterPro" id="IPR050647">
    <property type="entry name" value="Plant_LRR-RLKs"/>
</dbReference>
<keyword evidence="12" id="KW-0418">Kinase</keyword>
<keyword evidence="4 10" id="KW-0732">Signal</keyword>
<keyword evidence="3" id="KW-0812">Transmembrane</keyword>
<feature type="region of interest" description="Disordered" evidence="9">
    <location>
        <begin position="694"/>
        <end position="722"/>
    </location>
</feature>
<reference evidence="12" key="2">
    <citation type="journal article" date="2023" name="Int. J. Mol. Sci.">
        <title>De Novo Assembly and Annotation of 11 Diverse Shrub Willow (Salix) Genomes Reveals Novel Gene Organization in Sex-Linked Regions.</title>
        <authorList>
            <person name="Hyden B."/>
            <person name="Feng K."/>
            <person name="Yates T.B."/>
            <person name="Jawdy S."/>
            <person name="Cereghino C."/>
            <person name="Smart L.B."/>
            <person name="Muchero W."/>
        </authorList>
    </citation>
    <scope>NUCLEOTIDE SEQUENCE [LARGE SCALE GENOMIC DNA]</scope>
    <source>
        <tissue evidence="12">Shoot tip</tissue>
    </source>
</reference>